<feature type="compositionally biased region" description="Acidic residues" evidence="4">
    <location>
        <begin position="56"/>
        <end position="69"/>
    </location>
</feature>
<reference evidence="8" key="1">
    <citation type="submission" date="2017-02" db="UniProtKB">
        <authorList>
            <consortium name="WormBaseParasite"/>
        </authorList>
    </citation>
    <scope>IDENTIFICATION</scope>
</reference>
<keyword evidence="2" id="KW-0677">Repeat</keyword>
<protein>
    <submittedName>
        <fullName evidence="8">Hsc70-interacting protein (inferred by orthology to a human protein)</fullName>
    </submittedName>
</protein>
<evidence type="ECO:0000313" key="7">
    <source>
        <dbReference type="Proteomes" id="UP000267096"/>
    </source>
</evidence>
<dbReference type="CDD" id="cd14438">
    <property type="entry name" value="Hip_N"/>
    <property type="match status" value="1"/>
</dbReference>
<dbReference type="GO" id="GO:0046983">
    <property type="term" value="F:protein dimerization activity"/>
    <property type="evidence" value="ECO:0007669"/>
    <property type="project" value="InterPro"/>
</dbReference>
<dbReference type="InterPro" id="IPR034649">
    <property type="entry name" value="Hip_N"/>
</dbReference>
<dbReference type="AlphaFoldDB" id="A0A0M3JGJ8"/>
<feature type="domain" description="Hsp70-interacting protein N-terminal" evidence="5">
    <location>
        <begin position="3"/>
        <end position="42"/>
    </location>
</feature>
<dbReference type="Gene3D" id="6.10.250.3420">
    <property type="match status" value="1"/>
</dbReference>
<dbReference type="Gene3D" id="1.25.40.10">
    <property type="entry name" value="Tetratricopeptide repeat domain"/>
    <property type="match status" value="1"/>
</dbReference>
<feature type="compositionally biased region" description="Basic and acidic residues" evidence="4">
    <location>
        <begin position="78"/>
        <end position="107"/>
    </location>
</feature>
<accession>A0A0M3JGJ8</accession>
<evidence type="ECO:0000256" key="2">
    <source>
        <dbReference type="ARBA" id="ARBA00022737"/>
    </source>
</evidence>
<evidence type="ECO:0000256" key="1">
    <source>
        <dbReference type="ARBA" id="ARBA00009015"/>
    </source>
</evidence>
<dbReference type="Pfam" id="PF18253">
    <property type="entry name" value="HipN"/>
    <property type="match status" value="1"/>
</dbReference>
<dbReference type="GO" id="GO:0030544">
    <property type="term" value="F:Hsp70 protein binding"/>
    <property type="evidence" value="ECO:0007669"/>
    <property type="project" value="TreeGrafter"/>
</dbReference>
<evidence type="ECO:0000259" key="5">
    <source>
        <dbReference type="Pfam" id="PF18253"/>
    </source>
</evidence>
<evidence type="ECO:0000313" key="6">
    <source>
        <dbReference type="EMBL" id="VDK27202.1"/>
    </source>
</evidence>
<comment type="similarity">
    <text evidence="1">Belongs to the FAM10 family.</text>
</comment>
<keyword evidence="7" id="KW-1185">Reference proteome</keyword>
<feature type="region of interest" description="Disordered" evidence="4">
    <location>
        <begin position="41"/>
        <end position="107"/>
    </location>
</feature>
<evidence type="ECO:0000256" key="4">
    <source>
        <dbReference type="SAM" id="MobiDB-lite"/>
    </source>
</evidence>
<gene>
    <name evidence="6" type="ORF">ASIM_LOCUS6529</name>
</gene>
<evidence type="ECO:0000256" key="3">
    <source>
        <dbReference type="ARBA" id="ARBA00022803"/>
    </source>
</evidence>
<keyword evidence="3" id="KW-0802">TPR repeat</keyword>
<dbReference type="OrthoDB" id="533763at2759"/>
<name>A0A0M3JGJ8_ANISI</name>
<proteinExistence type="inferred from homology"/>
<dbReference type="EMBL" id="UYRR01014325">
    <property type="protein sequence ID" value="VDK27202.1"/>
    <property type="molecule type" value="Genomic_DNA"/>
</dbReference>
<organism evidence="8">
    <name type="scientific">Anisakis simplex</name>
    <name type="common">Herring worm</name>
    <dbReference type="NCBI Taxonomy" id="6269"/>
    <lineage>
        <taxon>Eukaryota</taxon>
        <taxon>Metazoa</taxon>
        <taxon>Ecdysozoa</taxon>
        <taxon>Nematoda</taxon>
        <taxon>Chromadorea</taxon>
        <taxon>Rhabditida</taxon>
        <taxon>Spirurina</taxon>
        <taxon>Ascaridomorpha</taxon>
        <taxon>Ascaridoidea</taxon>
        <taxon>Anisakidae</taxon>
        <taxon>Anisakis</taxon>
        <taxon>Anisakis simplex complex</taxon>
    </lineage>
</organism>
<dbReference type="Proteomes" id="UP000267096">
    <property type="component" value="Unassembled WGS sequence"/>
</dbReference>
<dbReference type="FunFam" id="6.10.250.3420:FF:000001">
    <property type="entry name" value="Hsc70-interacting protein-like protein"/>
    <property type="match status" value="1"/>
</dbReference>
<dbReference type="WBParaSite" id="ASIM_0000675301-mRNA-1">
    <property type="protein sequence ID" value="ASIM_0000675301-mRNA-1"/>
    <property type="gene ID" value="ASIM_0000675301"/>
</dbReference>
<sequence length="149" mass="17399">MDKEIELLHQFVDLCKRNPGLLHEPKYAFYKEYLESLGATIPPLPKKEEKPKEPEVHEDETMDEPEPPVELDMSGVIEGEKDEPLPMGDSGKEVSDEDLEKANEERNQAMEAFNEGCFCEFQFTLDWWSRFAYHKRNVLTDSTQFFSEH</sequence>
<dbReference type="InterPro" id="IPR011990">
    <property type="entry name" value="TPR-like_helical_dom_sf"/>
</dbReference>
<feature type="compositionally biased region" description="Basic and acidic residues" evidence="4">
    <location>
        <begin position="45"/>
        <end position="55"/>
    </location>
</feature>
<dbReference type="PANTHER" id="PTHR45883">
    <property type="entry name" value="HSC70-INTERACTING PROTEIN"/>
    <property type="match status" value="1"/>
</dbReference>
<dbReference type="PANTHER" id="PTHR45883:SF2">
    <property type="entry name" value="HSC70-INTERACTING PROTEIN"/>
    <property type="match status" value="1"/>
</dbReference>
<reference evidence="6 7" key="2">
    <citation type="submission" date="2018-11" db="EMBL/GenBank/DDBJ databases">
        <authorList>
            <consortium name="Pathogen Informatics"/>
        </authorList>
    </citation>
    <scope>NUCLEOTIDE SEQUENCE [LARGE SCALE GENOMIC DNA]</scope>
</reference>
<evidence type="ECO:0000313" key="8">
    <source>
        <dbReference type="WBParaSite" id="ASIM_0000675301-mRNA-1"/>
    </source>
</evidence>